<gene>
    <name evidence="4" type="ORF">MKW98_008187</name>
</gene>
<evidence type="ECO:0000256" key="1">
    <source>
        <dbReference type="ARBA" id="ARBA00004123"/>
    </source>
</evidence>
<dbReference type="InterPro" id="IPR051358">
    <property type="entry name" value="TF_AMS/ICE1/BHLH6-like"/>
</dbReference>
<keyword evidence="5" id="KW-1185">Reference proteome</keyword>
<proteinExistence type="predicted"/>
<reference evidence="4" key="1">
    <citation type="submission" date="2022-04" db="EMBL/GenBank/DDBJ databases">
        <title>A functionally conserved STORR gene fusion in Papaver species that diverged 16.8 million years ago.</title>
        <authorList>
            <person name="Catania T."/>
        </authorList>
    </citation>
    <scope>NUCLEOTIDE SEQUENCE</scope>
    <source>
        <strain evidence="4">S-188037</strain>
    </source>
</reference>
<dbReference type="Pfam" id="PF22754">
    <property type="entry name" value="bHLH-TF_ACT-like_plant"/>
    <property type="match status" value="1"/>
</dbReference>
<dbReference type="GO" id="GO:0005634">
    <property type="term" value="C:nucleus"/>
    <property type="evidence" value="ECO:0007669"/>
    <property type="project" value="UniProtKB-SubCell"/>
</dbReference>
<dbReference type="InterPro" id="IPR054502">
    <property type="entry name" value="bHLH-TF_ACT-like_plant"/>
</dbReference>
<name>A0AAD4X4Q0_9MAGN</name>
<dbReference type="Proteomes" id="UP001202328">
    <property type="component" value="Unassembled WGS sequence"/>
</dbReference>
<comment type="subcellular location">
    <subcellularLocation>
        <location evidence="1">Nucleus</location>
    </subcellularLocation>
</comment>
<evidence type="ECO:0000259" key="3">
    <source>
        <dbReference type="Pfam" id="PF22754"/>
    </source>
</evidence>
<dbReference type="PANTHER" id="PTHR31945:SF27">
    <property type="entry name" value="TRANSCRIPTION FACTOR BHLH35-LIKE PROTEIN"/>
    <property type="match status" value="1"/>
</dbReference>
<evidence type="ECO:0000313" key="4">
    <source>
        <dbReference type="EMBL" id="KAI3836426.1"/>
    </source>
</evidence>
<dbReference type="GO" id="GO:0003700">
    <property type="term" value="F:DNA-binding transcription factor activity"/>
    <property type="evidence" value="ECO:0007669"/>
    <property type="project" value="TreeGrafter"/>
</dbReference>
<dbReference type="AlphaFoldDB" id="A0AAD4X4Q0"/>
<evidence type="ECO:0000256" key="2">
    <source>
        <dbReference type="ARBA" id="ARBA00023242"/>
    </source>
</evidence>
<comment type="caution">
    <text evidence="4">The sequence shown here is derived from an EMBL/GenBank/DDBJ whole genome shotgun (WGS) entry which is preliminary data.</text>
</comment>
<organism evidence="4 5">
    <name type="scientific">Papaver atlanticum</name>
    <dbReference type="NCBI Taxonomy" id="357466"/>
    <lineage>
        <taxon>Eukaryota</taxon>
        <taxon>Viridiplantae</taxon>
        <taxon>Streptophyta</taxon>
        <taxon>Embryophyta</taxon>
        <taxon>Tracheophyta</taxon>
        <taxon>Spermatophyta</taxon>
        <taxon>Magnoliopsida</taxon>
        <taxon>Ranunculales</taxon>
        <taxon>Papaveraceae</taxon>
        <taxon>Papaveroideae</taxon>
        <taxon>Papaver</taxon>
    </lineage>
</organism>
<keyword evidence="2" id="KW-0539">Nucleus</keyword>
<dbReference type="PANTHER" id="PTHR31945">
    <property type="entry name" value="TRANSCRIPTION FACTOR SCREAM2-RELATED"/>
    <property type="match status" value="1"/>
</dbReference>
<feature type="domain" description="Plant bHLH transcription factor ACT-like" evidence="3">
    <location>
        <begin position="68"/>
        <end position="147"/>
    </location>
</feature>
<sequence length="148" mass="17036">MVCRVERNQKGLQRKLRILRDLTGSKSVRMNSIILDAFDYIKQLKLKVEALNNQYLHLISRIHPPTQEVKVERIGNNGFLVKVNCKKEKDLMVPILKSFEEKGLNVLQLNVSCNQSTFCMEAITEDVNCENSNYLDVRDVTKTVLQAL</sequence>
<dbReference type="EMBL" id="JAJJMB010017645">
    <property type="protein sequence ID" value="KAI3836426.1"/>
    <property type="molecule type" value="Genomic_DNA"/>
</dbReference>
<protein>
    <recommendedName>
        <fullName evidence="3">Plant bHLH transcription factor ACT-like domain-containing protein</fullName>
    </recommendedName>
</protein>
<evidence type="ECO:0000313" key="5">
    <source>
        <dbReference type="Proteomes" id="UP001202328"/>
    </source>
</evidence>
<accession>A0AAD4X4Q0</accession>
<dbReference type="GO" id="GO:0043565">
    <property type="term" value="F:sequence-specific DNA binding"/>
    <property type="evidence" value="ECO:0007669"/>
    <property type="project" value="TreeGrafter"/>
</dbReference>